<dbReference type="InterPro" id="IPR011063">
    <property type="entry name" value="TilS/TtcA_N"/>
</dbReference>
<keyword evidence="3 8" id="KW-0436">Ligase</keyword>
<feature type="binding site" evidence="8">
    <location>
        <begin position="36"/>
        <end position="41"/>
    </location>
    <ligand>
        <name>ATP</name>
        <dbReference type="ChEBI" id="CHEBI:30616"/>
    </ligand>
</feature>
<sequence length="458" mass="52190">MLAFLLSGHTVMLNSQFSSQLDSYPVAKPHLVIALSGGIDSMVLLRLASIYAKEKQLECIAVHVNHGLSQYAFDWEAVCQAHCDLLSIPLYIERVELVVSAQDSLEEVARKARYQALEKYMQANSLLLTGQHQDDQVETFFLALKRGSGPTGLSSMPSIIPLLKGYKCRPLLTQSRSNIEAYAHDNKLGWVEDESNNDTRFDRNFLRHQVVPNLVKRWPNFGSTVSRSAQLCAEQESLLTELLEPKLTAFQDAYCGISISQLDKESELARNMLLRLWLKQFSIPMPSQTQLKILWTEVAKAKEDANPSLVLGLIQLRRFQNNLYCLPQYEDLSFWKCELQQMIELPDNLGWLALEHQSAGIKHNEADRETGLLLRAPLKHEKVEVRFNIQGLSPHPETRDHSRKMKKLYQEYGIPSWQRARLPMVFYNEELAAVAGLFVCKAFSGEECELIWKKSGLK</sequence>
<proteinExistence type="inferred from homology"/>
<comment type="caution">
    <text evidence="10">The sequence shown here is derived from an EMBL/GenBank/DDBJ whole genome shotgun (WGS) entry which is preliminary data.</text>
</comment>
<dbReference type="SUPFAM" id="SSF82829">
    <property type="entry name" value="MesJ substrate recognition domain-like"/>
    <property type="match status" value="1"/>
</dbReference>
<evidence type="ECO:0000256" key="1">
    <source>
        <dbReference type="ARBA" id="ARBA00004496"/>
    </source>
</evidence>
<keyword evidence="2 8" id="KW-0963">Cytoplasm</keyword>
<dbReference type="SUPFAM" id="SSF56037">
    <property type="entry name" value="PheT/TilS domain"/>
    <property type="match status" value="1"/>
</dbReference>
<dbReference type="InterPro" id="IPR012796">
    <property type="entry name" value="Lysidine-tRNA-synth_C"/>
</dbReference>
<evidence type="ECO:0000256" key="6">
    <source>
        <dbReference type="ARBA" id="ARBA00022840"/>
    </source>
</evidence>
<dbReference type="Pfam" id="PF11734">
    <property type="entry name" value="TilS_C"/>
    <property type="match status" value="1"/>
</dbReference>
<evidence type="ECO:0000256" key="7">
    <source>
        <dbReference type="ARBA" id="ARBA00048539"/>
    </source>
</evidence>
<dbReference type="Pfam" id="PF01171">
    <property type="entry name" value="ATP_bind_3"/>
    <property type="match status" value="1"/>
</dbReference>
<comment type="catalytic activity">
    <reaction evidence="7 8">
        <text>cytidine(34) in tRNA(Ile2) + L-lysine + ATP = lysidine(34) in tRNA(Ile2) + AMP + diphosphate + H(+)</text>
        <dbReference type="Rhea" id="RHEA:43744"/>
        <dbReference type="Rhea" id="RHEA-COMP:10625"/>
        <dbReference type="Rhea" id="RHEA-COMP:10670"/>
        <dbReference type="ChEBI" id="CHEBI:15378"/>
        <dbReference type="ChEBI" id="CHEBI:30616"/>
        <dbReference type="ChEBI" id="CHEBI:32551"/>
        <dbReference type="ChEBI" id="CHEBI:33019"/>
        <dbReference type="ChEBI" id="CHEBI:82748"/>
        <dbReference type="ChEBI" id="CHEBI:83665"/>
        <dbReference type="ChEBI" id="CHEBI:456215"/>
        <dbReference type="EC" id="6.3.4.19"/>
    </reaction>
</comment>
<keyword evidence="4 8" id="KW-0819">tRNA processing</keyword>
<gene>
    <name evidence="8 10" type="primary">tilS</name>
    <name evidence="10" type="ORF">GCM10007855_17170</name>
</gene>
<dbReference type="PANTHER" id="PTHR43033">
    <property type="entry name" value="TRNA(ILE)-LYSIDINE SYNTHASE-RELATED"/>
    <property type="match status" value="1"/>
</dbReference>
<dbReference type="InterPro" id="IPR015262">
    <property type="entry name" value="tRNA_Ile_lys_synt_subst-bd"/>
</dbReference>
<evidence type="ECO:0000313" key="11">
    <source>
        <dbReference type="Proteomes" id="UP001156660"/>
    </source>
</evidence>
<dbReference type="Pfam" id="PF09179">
    <property type="entry name" value="TilS"/>
    <property type="match status" value="1"/>
</dbReference>
<dbReference type="HAMAP" id="MF_01161">
    <property type="entry name" value="tRNA_Ile_lys_synt"/>
    <property type="match status" value="1"/>
</dbReference>
<dbReference type="NCBIfam" id="TIGR02432">
    <property type="entry name" value="lysidine_TilS_N"/>
    <property type="match status" value="1"/>
</dbReference>
<comment type="function">
    <text evidence="8">Ligates lysine onto the cytidine present at position 34 of the AUA codon-specific tRNA(Ile) that contains the anticodon CAU, in an ATP-dependent manner. Cytidine is converted to lysidine, thus changing the amino acid specificity of the tRNA from methionine to isoleucine.</text>
</comment>
<dbReference type="PANTHER" id="PTHR43033:SF1">
    <property type="entry name" value="TRNA(ILE)-LYSIDINE SYNTHASE-RELATED"/>
    <property type="match status" value="1"/>
</dbReference>
<organism evidence="10 11">
    <name type="scientific">Aliivibrio sifiae</name>
    <dbReference type="NCBI Taxonomy" id="566293"/>
    <lineage>
        <taxon>Bacteria</taxon>
        <taxon>Pseudomonadati</taxon>
        <taxon>Pseudomonadota</taxon>
        <taxon>Gammaproteobacteria</taxon>
        <taxon>Vibrionales</taxon>
        <taxon>Vibrionaceae</taxon>
        <taxon>Aliivibrio</taxon>
    </lineage>
</organism>
<dbReference type="SMART" id="SM00977">
    <property type="entry name" value="TilS_C"/>
    <property type="match status" value="1"/>
</dbReference>
<evidence type="ECO:0000313" key="10">
    <source>
        <dbReference type="EMBL" id="GLR74843.1"/>
    </source>
</evidence>
<dbReference type="SUPFAM" id="SSF52402">
    <property type="entry name" value="Adenine nucleotide alpha hydrolases-like"/>
    <property type="match status" value="1"/>
</dbReference>
<dbReference type="NCBIfam" id="TIGR02433">
    <property type="entry name" value="lysidine_TilS_C"/>
    <property type="match status" value="1"/>
</dbReference>
<dbReference type="InterPro" id="IPR012094">
    <property type="entry name" value="tRNA_Ile_lys_synt"/>
</dbReference>
<dbReference type="InterPro" id="IPR012795">
    <property type="entry name" value="tRNA_Ile_lys_synt_N"/>
</dbReference>
<dbReference type="CDD" id="cd01992">
    <property type="entry name" value="TilS_N"/>
    <property type="match status" value="1"/>
</dbReference>
<reference evidence="11" key="1">
    <citation type="journal article" date="2019" name="Int. J. Syst. Evol. Microbiol.">
        <title>The Global Catalogue of Microorganisms (GCM) 10K type strain sequencing project: providing services to taxonomists for standard genome sequencing and annotation.</title>
        <authorList>
            <consortium name="The Broad Institute Genomics Platform"/>
            <consortium name="The Broad Institute Genome Sequencing Center for Infectious Disease"/>
            <person name="Wu L."/>
            <person name="Ma J."/>
        </authorList>
    </citation>
    <scope>NUCLEOTIDE SEQUENCE [LARGE SCALE GENOMIC DNA]</scope>
    <source>
        <strain evidence="11">NBRC 105001</strain>
    </source>
</reference>
<dbReference type="Proteomes" id="UP001156660">
    <property type="component" value="Unassembled WGS sequence"/>
</dbReference>
<protein>
    <recommendedName>
        <fullName evidence="8">tRNA(Ile)-lysidine synthase</fullName>
        <ecNumber evidence="8">6.3.4.19</ecNumber>
    </recommendedName>
    <alternativeName>
        <fullName evidence="8">tRNA(Ile)-2-lysyl-cytidine synthase</fullName>
    </alternativeName>
    <alternativeName>
        <fullName evidence="8">tRNA(Ile)-lysidine synthetase</fullName>
    </alternativeName>
</protein>
<comment type="subcellular location">
    <subcellularLocation>
        <location evidence="1 8">Cytoplasm</location>
    </subcellularLocation>
</comment>
<evidence type="ECO:0000256" key="3">
    <source>
        <dbReference type="ARBA" id="ARBA00022598"/>
    </source>
</evidence>
<dbReference type="Gene3D" id="3.40.50.620">
    <property type="entry name" value="HUPs"/>
    <property type="match status" value="1"/>
</dbReference>
<evidence type="ECO:0000256" key="8">
    <source>
        <dbReference type="HAMAP-Rule" id="MF_01161"/>
    </source>
</evidence>
<feature type="domain" description="Lysidine-tRNA(Ile) synthetase C-terminal" evidence="9">
    <location>
        <begin position="383"/>
        <end position="452"/>
    </location>
</feature>
<name>A0ABQ6AGT2_9GAMM</name>
<evidence type="ECO:0000256" key="5">
    <source>
        <dbReference type="ARBA" id="ARBA00022741"/>
    </source>
</evidence>
<comment type="domain">
    <text evidence="8">The N-terminal region contains the highly conserved SGGXDS motif, predicted to be a P-loop motif involved in ATP binding.</text>
</comment>
<accession>A0ABQ6AGT2</accession>
<evidence type="ECO:0000256" key="2">
    <source>
        <dbReference type="ARBA" id="ARBA00022490"/>
    </source>
</evidence>
<keyword evidence="6 8" id="KW-0067">ATP-binding</keyword>
<keyword evidence="11" id="KW-1185">Reference proteome</keyword>
<dbReference type="EMBL" id="BSOU01000004">
    <property type="protein sequence ID" value="GLR74843.1"/>
    <property type="molecule type" value="Genomic_DNA"/>
</dbReference>
<dbReference type="Gene3D" id="1.20.59.20">
    <property type="match status" value="1"/>
</dbReference>
<comment type="similarity">
    <text evidence="8">Belongs to the tRNA(Ile)-lysidine synthase family.</text>
</comment>
<evidence type="ECO:0000259" key="9">
    <source>
        <dbReference type="SMART" id="SM00977"/>
    </source>
</evidence>
<dbReference type="EC" id="6.3.4.19" evidence="8"/>
<evidence type="ECO:0000256" key="4">
    <source>
        <dbReference type="ARBA" id="ARBA00022694"/>
    </source>
</evidence>
<dbReference type="InterPro" id="IPR014729">
    <property type="entry name" value="Rossmann-like_a/b/a_fold"/>
</dbReference>
<keyword evidence="5 8" id="KW-0547">Nucleotide-binding</keyword>